<dbReference type="EMBL" id="PDNA01000030">
    <property type="protein sequence ID" value="PGH23035.1"/>
    <property type="molecule type" value="Genomic_DNA"/>
</dbReference>
<gene>
    <name evidence="1" type="ORF">AJ80_02950</name>
</gene>
<reference evidence="1 2" key="1">
    <citation type="submission" date="2017-10" db="EMBL/GenBank/DDBJ databases">
        <title>Comparative genomics in systemic dimorphic fungi from Ajellomycetaceae.</title>
        <authorList>
            <person name="Munoz J.F."/>
            <person name="Mcewen J.G."/>
            <person name="Clay O.K."/>
            <person name="Cuomo C.A."/>
        </authorList>
    </citation>
    <scope>NUCLEOTIDE SEQUENCE [LARGE SCALE GENOMIC DNA]</scope>
    <source>
        <strain evidence="1 2">UAMH7299</strain>
    </source>
</reference>
<evidence type="ECO:0000313" key="2">
    <source>
        <dbReference type="Proteomes" id="UP000224634"/>
    </source>
</evidence>
<dbReference type="Proteomes" id="UP000224634">
    <property type="component" value="Unassembled WGS sequence"/>
</dbReference>
<protein>
    <submittedName>
        <fullName evidence="1">Uncharacterized protein</fullName>
    </submittedName>
</protein>
<organism evidence="1 2">
    <name type="scientific">Polytolypa hystricis (strain UAMH7299)</name>
    <dbReference type="NCBI Taxonomy" id="1447883"/>
    <lineage>
        <taxon>Eukaryota</taxon>
        <taxon>Fungi</taxon>
        <taxon>Dikarya</taxon>
        <taxon>Ascomycota</taxon>
        <taxon>Pezizomycotina</taxon>
        <taxon>Eurotiomycetes</taxon>
        <taxon>Eurotiomycetidae</taxon>
        <taxon>Onygenales</taxon>
        <taxon>Onygenales incertae sedis</taxon>
        <taxon>Polytolypa</taxon>
    </lineage>
</organism>
<keyword evidence="2" id="KW-1185">Reference proteome</keyword>
<name>A0A2B7YP04_POLH7</name>
<dbReference type="OrthoDB" id="5305386at2759"/>
<evidence type="ECO:0000313" key="1">
    <source>
        <dbReference type="EMBL" id="PGH23035.1"/>
    </source>
</evidence>
<dbReference type="AlphaFoldDB" id="A0A2B7YP04"/>
<accession>A0A2B7YP04</accession>
<sequence length="134" mass="14904">MSPQPTQPPPAQYSAVTSSVDFEEITLGDPRESFAAFFDFKDQLLAFLGQRFGVDDVTYSPPFLFLRSAQPPPPLDERPFLTAGCIAVWLGPESPQPDPYPGLTGADDEPDNFVEVDEQLSKELVPFHQTRQFV</sequence>
<comment type="caution">
    <text evidence="1">The sequence shown here is derived from an EMBL/GenBank/DDBJ whole genome shotgun (WGS) entry which is preliminary data.</text>
</comment>
<proteinExistence type="predicted"/>